<gene>
    <name evidence="1" type="ORF">DKK78_05335</name>
</gene>
<evidence type="ECO:0000313" key="1">
    <source>
        <dbReference type="EMBL" id="PXY91742.1"/>
    </source>
</evidence>
<accession>A0A2V4E101</accession>
<protein>
    <submittedName>
        <fullName evidence="1">Uncharacterized protein</fullName>
    </submittedName>
</protein>
<reference evidence="1 2" key="1">
    <citation type="submission" date="2018-05" db="EMBL/GenBank/DDBJ databases">
        <title>Reference genomes for bee gut microbiota database.</title>
        <authorList>
            <person name="Ellegaard K.M."/>
        </authorList>
    </citation>
    <scope>NUCLEOTIDE SEQUENCE [LARGE SCALE GENOMIC DNA]</scope>
    <source>
        <strain evidence="1 2">ESL0172</strain>
    </source>
</reference>
<dbReference type="Proteomes" id="UP000247673">
    <property type="component" value="Unassembled WGS sequence"/>
</dbReference>
<dbReference type="OrthoDB" id="8765545at2"/>
<dbReference type="EMBL" id="QGLO01000004">
    <property type="protein sequence ID" value="PXY91742.1"/>
    <property type="molecule type" value="Genomic_DNA"/>
</dbReference>
<keyword evidence="2" id="KW-1185">Reference proteome</keyword>
<name>A0A2V4E101_9GAMM</name>
<evidence type="ECO:0000313" key="2">
    <source>
        <dbReference type="Proteomes" id="UP000247673"/>
    </source>
</evidence>
<proteinExistence type="predicted"/>
<dbReference type="AlphaFoldDB" id="A0A2V4E101"/>
<dbReference type="RefSeq" id="WP_110447675.1">
    <property type="nucleotide sequence ID" value="NZ_CP132381.1"/>
</dbReference>
<sequence length="139" mass="16364">MYKVLVYCRVGSQKFSLKISIVQWRNKSEEIIHLCDENGFVLGERKIKNKLRVNQKNISVYAASDYFKELCSSGTLETDLDPDSNEILEIIEDKIKKHFVDQDLKNKSKIIENWISEGIYPYNREDIKCCFKKCREANF</sequence>
<comment type="caution">
    <text evidence="1">The sequence shown here is derived from an EMBL/GenBank/DDBJ whole genome shotgun (WGS) entry which is preliminary data.</text>
</comment>
<organism evidence="1 2">
    <name type="scientific">Gilliamella apis</name>
    <dbReference type="NCBI Taxonomy" id="1970738"/>
    <lineage>
        <taxon>Bacteria</taxon>
        <taxon>Pseudomonadati</taxon>
        <taxon>Pseudomonadota</taxon>
        <taxon>Gammaproteobacteria</taxon>
        <taxon>Orbales</taxon>
        <taxon>Orbaceae</taxon>
        <taxon>Gilliamella</taxon>
    </lineage>
</organism>